<comment type="caution">
    <text evidence="1">The sequence shown here is derived from an EMBL/GenBank/DDBJ whole genome shotgun (WGS) entry which is preliminary data.</text>
</comment>
<dbReference type="OrthoDB" id="385533at2157"/>
<gene>
    <name evidence="1" type="ORF">EIK79_11285</name>
</gene>
<dbReference type="AlphaFoldDB" id="A0A3P3R8Y8"/>
<accession>A0A3P3R8Y8</accession>
<dbReference type="RefSeq" id="WP_124955231.1">
    <property type="nucleotide sequence ID" value="NZ_RRCH01000024.1"/>
</dbReference>
<evidence type="ECO:0000313" key="1">
    <source>
        <dbReference type="EMBL" id="RRJ29932.1"/>
    </source>
</evidence>
<keyword evidence="2" id="KW-1185">Reference proteome</keyword>
<sequence>MPSQAAYLALPGPSVTTILLNVPDIMRFSRSTPLILMDQHDYDQLRAELLTGEIEGKKAPYLLTAYEELRRRGVIRLIDYAKFYSPSIQKRYLRQNQAVLQDAPDWMLRQAALKASEGWIQYGRGSYQESFRGTLGETEDAVNDLRRQDEKQHRKLKCGSHNPLEWNEKVLNKGIAALSIAHQVNQTLNVNVRGIIAHTGFEMIHDFLEQSRRGTLTTDLSDIEHLKPKYRITGFDANKATQTRALLDTVSTIATEIAGVQHTDWFLLGPSFAVPQYQQLFGFENIYRQINRELNKKELITETKKVIDVLENNGMESVSQDEMRYDAGWVAEQFDLPTGFSGTQKGGPVDLIRYMTTLSTYSRELRTLIDRNTVSQAAALIGANIARNPHRQYDDNDIYHLSVRQMVRLDPPAVDERELEAVHKERGNATWQEHTDWFETLDRDR</sequence>
<dbReference type="EMBL" id="RRCH01000024">
    <property type="protein sequence ID" value="RRJ29932.1"/>
    <property type="molecule type" value="Genomic_DNA"/>
</dbReference>
<reference evidence="1 2" key="1">
    <citation type="submission" date="2018-11" db="EMBL/GenBank/DDBJ databases">
        <title>Taxonoimc description of Halomarina strain SPP-AMP-1.</title>
        <authorList>
            <person name="Pal Y."/>
            <person name="Srinivasana K."/>
            <person name="Verma A."/>
            <person name="Kumar P."/>
        </authorList>
    </citation>
    <scope>NUCLEOTIDE SEQUENCE [LARGE SCALE GENOMIC DNA]</scope>
    <source>
        <strain evidence="1 2">SPP-AMP-1</strain>
    </source>
</reference>
<evidence type="ECO:0000313" key="2">
    <source>
        <dbReference type="Proteomes" id="UP000282322"/>
    </source>
</evidence>
<protein>
    <submittedName>
        <fullName evidence="1">Uncharacterized protein</fullName>
    </submittedName>
</protein>
<dbReference type="Proteomes" id="UP000282322">
    <property type="component" value="Unassembled WGS sequence"/>
</dbReference>
<organism evidence="1 2">
    <name type="scientific">Halocatena pleomorpha</name>
    <dbReference type="NCBI Taxonomy" id="1785090"/>
    <lineage>
        <taxon>Archaea</taxon>
        <taxon>Methanobacteriati</taxon>
        <taxon>Methanobacteriota</taxon>
        <taxon>Stenosarchaea group</taxon>
        <taxon>Halobacteria</taxon>
        <taxon>Halobacteriales</taxon>
        <taxon>Natronomonadaceae</taxon>
        <taxon>Halocatena</taxon>
    </lineage>
</organism>
<proteinExistence type="predicted"/>
<name>A0A3P3R8Y8_9EURY</name>